<feature type="region of interest" description="Disordered" evidence="1">
    <location>
        <begin position="62"/>
        <end position="82"/>
    </location>
</feature>
<accession>A0A9Q1GS78</accession>
<keyword evidence="3" id="KW-1185">Reference proteome</keyword>
<evidence type="ECO:0000313" key="2">
    <source>
        <dbReference type="EMBL" id="KAJ8425695.1"/>
    </source>
</evidence>
<dbReference type="AlphaFoldDB" id="A0A9Q1GS78"/>
<evidence type="ECO:0000313" key="3">
    <source>
        <dbReference type="Proteomes" id="UP001153076"/>
    </source>
</evidence>
<proteinExistence type="predicted"/>
<dbReference type="EMBL" id="JAKOGI010001423">
    <property type="protein sequence ID" value="KAJ8425695.1"/>
    <property type="molecule type" value="Genomic_DNA"/>
</dbReference>
<dbReference type="Proteomes" id="UP001153076">
    <property type="component" value="Unassembled WGS sequence"/>
</dbReference>
<gene>
    <name evidence="2" type="ORF">Cgig2_018917</name>
</gene>
<protein>
    <submittedName>
        <fullName evidence="2">Uncharacterized protein</fullName>
    </submittedName>
</protein>
<evidence type="ECO:0000256" key="1">
    <source>
        <dbReference type="SAM" id="MobiDB-lite"/>
    </source>
</evidence>
<comment type="caution">
    <text evidence="2">The sequence shown here is derived from an EMBL/GenBank/DDBJ whole genome shotgun (WGS) entry which is preliminary data.</text>
</comment>
<name>A0A9Q1GS78_9CARY</name>
<sequence length="224" mass="25417">MDALKNFMSTMTGTIMEQVSEWVKKAVETASSARPLPRFEYVLITCCEPFYRHAPMVSHRHGEEMREAPHADRNGRSWGERRDRSIVTDALHNSRPSHGRQARSTTALTLYVNRLVLGTGADTTECRELRKALHELADKGQIDRFLKGGPCFLREEREPAQPEPQDEKCSTELVATIAGGYMEGIARPSFEGPSRFSQLNKAAKLQCPLCVRWRRRPMLHLPAQ</sequence>
<reference evidence="2" key="1">
    <citation type="submission" date="2022-04" db="EMBL/GenBank/DDBJ databases">
        <title>Carnegiea gigantea Genome sequencing and assembly v2.</title>
        <authorList>
            <person name="Copetti D."/>
            <person name="Sanderson M.J."/>
            <person name="Burquez A."/>
            <person name="Wojciechowski M.F."/>
        </authorList>
    </citation>
    <scope>NUCLEOTIDE SEQUENCE</scope>
    <source>
        <strain evidence="2">SGP5-SGP5p</strain>
        <tissue evidence="2">Aerial part</tissue>
    </source>
</reference>
<organism evidence="2 3">
    <name type="scientific">Carnegiea gigantea</name>
    <dbReference type="NCBI Taxonomy" id="171969"/>
    <lineage>
        <taxon>Eukaryota</taxon>
        <taxon>Viridiplantae</taxon>
        <taxon>Streptophyta</taxon>
        <taxon>Embryophyta</taxon>
        <taxon>Tracheophyta</taxon>
        <taxon>Spermatophyta</taxon>
        <taxon>Magnoliopsida</taxon>
        <taxon>eudicotyledons</taxon>
        <taxon>Gunneridae</taxon>
        <taxon>Pentapetalae</taxon>
        <taxon>Caryophyllales</taxon>
        <taxon>Cactineae</taxon>
        <taxon>Cactaceae</taxon>
        <taxon>Cactoideae</taxon>
        <taxon>Echinocereeae</taxon>
        <taxon>Carnegiea</taxon>
    </lineage>
</organism>